<name>A0A081XXZ9_STRTO</name>
<evidence type="ECO:0000313" key="3">
    <source>
        <dbReference type="EMBL" id="KES08422.1"/>
    </source>
</evidence>
<dbReference type="AlphaFoldDB" id="A0A081XXZ9"/>
<dbReference type="InterPro" id="IPR007167">
    <property type="entry name" value="Fe-transptr_FeoA-like"/>
</dbReference>
<sequence>MTVGGEGAVPDERRGTVVSGVSVRALADLAPGSRATVVEVVPDAAPGTARRLGALGFTPGTVVEVVRRAPLRDPAVYRVRDYEVCLRRAQAACVRTTGVER</sequence>
<evidence type="ECO:0000259" key="2">
    <source>
        <dbReference type="SMART" id="SM00899"/>
    </source>
</evidence>
<dbReference type="InterPro" id="IPR052713">
    <property type="entry name" value="FeoA"/>
</dbReference>
<dbReference type="OrthoDB" id="3260514at2"/>
<keyword evidence="4" id="KW-1185">Reference proteome</keyword>
<dbReference type="eggNOG" id="COG1918">
    <property type="taxonomic scope" value="Bacteria"/>
</dbReference>
<organism evidence="3 4">
    <name type="scientific">Streptomyces toyocaensis</name>
    <dbReference type="NCBI Taxonomy" id="55952"/>
    <lineage>
        <taxon>Bacteria</taxon>
        <taxon>Bacillati</taxon>
        <taxon>Actinomycetota</taxon>
        <taxon>Actinomycetes</taxon>
        <taxon>Kitasatosporales</taxon>
        <taxon>Streptomycetaceae</taxon>
        <taxon>Streptomyces</taxon>
    </lineage>
</organism>
<dbReference type="PANTHER" id="PTHR42954:SF2">
    <property type="entry name" value="FE(2+) TRANSPORT PROTEIN A"/>
    <property type="match status" value="1"/>
</dbReference>
<accession>A0A081XXZ9</accession>
<evidence type="ECO:0000256" key="1">
    <source>
        <dbReference type="ARBA" id="ARBA00023004"/>
    </source>
</evidence>
<dbReference type="Pfam" id="PF04023">
    <property type="entry name" value="FeoA"/>
    <property type="match status" value="1"/>
</dbReference>
<reference evidence="3 4" key="1">
    <citation type="submission" date="2014-02" db="EMBL/GenBank/DDBJ databases">
        <title>The genome announcement of Streptomyces toyocaensis NRRL15009.</title>
        <authorList>
            <person name="Hong H.-J."/>
            <person name="Kwun M.J."/>
        </authorList>
    </citation>
    <scope>NUCLEOTIDE SEQUENCE [LARGE SCALE GENOMIC DNA]</scope>
    <source>
        <strain evidence="3 4">NRRL 15009</strain>
    </source>
</reference>
<protein>
    <recommendedName>
        <fullName evidence="2">Ferrous iron transporter FeoA-like domain-containing protein</fullName>
    </recommendedName>
</protein>
<proteinExistence type="predicted"/>
<dbReference type="InterPro" id="IPR038157">
    <property type="entry name" value="FeoA_core_dom"/>
</dbReference>
<evidence type="ECO:0000313" key="4">
    <source>
        <dbReference type="Proteomes" id="UP000028341"/>
    </source>
</evidence>
<dbReference type="SMART" id="SM00899">
    <property type="entry name" value="FeoA"/>
    <property type="match status" value="1"/>
</dbReference>
<dbReference type="InterPro" id="IPR008988">
    <property type="entry name" value="Transcriptional_repressor_C"/>
</dbReference>
<dbReference type="Proteomes" id="UP000028341">
    <property type="component" value="Unassembled WGS sequence"/>
</dbReference>
<dbReference type="SUPFAM" id="SSF50037">
    <property type="entry name" value="C-terminal domain of transcriptional repressors"/>
    <property type="match status" value="1"/>
</dbReference>
<keyword evidence="1" id="KW-0408">Iron</keyword>
<dbReference type="GO" id="GO:0046914">
    <property type="term" value="F:transition metal ion binding"/>
    <property type="evidence" value="ECO:0007669"/>
    <property type="project" value="InterPro"/>
</dbReference>
<dbReference type="PANTHER" id="PTHR42954">
    <property type="entry name" value="FE(2+) TRANSPORT PROTEIN A"/>
    <property type="match status" value="1"/>
</dbReference>
<dbReference type="Gene3D" id="2.30.30.90">
    <property type="match status" value="1"/>
</dbReference>
<dbReference type="EMBL" id="JFCB01000002">
    <property type="protein sequence ID" value="KES08422.1"/>
    <property type="molecule type" value="Genomic_DNA"/>
</dbReference>
<comment type="caution">
    <text evidence="3">The sequence shown here is derived from an EMBL/GenBank/DDBJ whole genome shotgun (WGS) entry which is preliminary data.</text>
</comment>
<gene>
    <name evidence="3" type="ORF">BU52_05190</name>
</gene>
<feature type="domain" description="Ferrous iron transporter FeoA-like" evidence="2">
    <location>
        <begin position="24"/>
        <end position="97"/>
    </location>
</feature>
<dbReference type="STRING" id="55952.BU52_05190"/>